<comment type="catalytic activity">
    <reaction evidence="10">
        <text>ATP + H2O = ADP + phosphate + H(+)</text>
        <dbReference type="Rhea" id="RHEA:13065"/>
        <dbReference type="ChEBI" id="CHEBI:15377"/>
        <dbReference type="ChEBI" id="CHEBI:15378"/>
        <dbReference type="ChEBI" id="CHEBI:30616"/>
        <dbReference type="ChEBI" id="CHEBI:43474"/>
        <dbReference type="ChEBI" id="CHEBI:456216"/>
        <dbReference type="EC" id="5.6.2.4"/>
    </reaction>
</comment>
<feature type="coiled-coil region" evidence="12">
    <location>
        <begin position="491"/>
        <end position="521"/>
    </location>
</feature>
<dbReference type="GO" id="GO:0003677">
    <property type="term" value="F:DNA binding"/>
    <property type="evidence" value="ECO:0007669"/>
    <property type="project" value="UniProtKB-KW"/>
</dbReference>
<dbReference type="EMBL" id="DNZF01000246">
    <property type="protein sequence ID" value="HBK54513.1"/>
    <property type="molecule type" value="Genomic_DNA"/>
</dbReference>
<dbReference type="Pfam" id="PF00580">
    <property type="entry name" value="UvrD-helicase"/>
    <property type="match status" value="1"/>
</dbReference>
<dbReference type="PANTHER" id="PTHR11070:SF2">
    <property type="entry name" value="ATP-DEPENDENT DNA HELICASE SRS2"/>
    <property type="match status" value="1"/>
</dbReference>
<evidence type="ECO:0000256" key="2">
    <source>
        <dbReference type="ARBA" id="ARBA00022741"/>
    </source>
</evidence>
<evidence type="ECO:0000259" key="13">
    <source>
        <dbReference type="PROSITE" id="PS51198"/>
    </source>
</evidence>
<dbReference type="EC" id="5.6.2.4" evidence="9"/>
<dbReference type="GO" id="GO:0005524">
    <property type="term" value="F:ATP binding"/>
    <property type="evidence" value="ECO:0007669"/>
    <property type="project" value="UniProtKB-UniRule"/>
</dbReference>
<dbReference type="GO" id="GO:0016887">
    <property type="term" value="F:ATP hydrolysis activity"/>
    <property type="evidence" value="ECO:0007669"/>
    <property type="project" value="RHEA"/>
</dbReference>
<keyword evidence="12" id="KW-0175">Coiled coil</keyword>
<dbReference type="PROSITE" id="PS51198">
    <property type="entry name" value="UVRD_HELICASE_ATP_BIND"/>
    <property type="match status" value="1"/>
</dbReference>
<dbReference type="InterPro" id="IPR014017">
    <property type="entry name" value="DNA_helicase_UvrD-like_C"/>
</dbReference>
<evidence type="ECO:0000256" key="9">
    <source>
        <dbReference type="ARBA" id="ARBA00034808"/>
    </source>
</evidence>
<dbReference type="GO" id="GO:0033202">
    <property type="term" value="C:DNA helicase complex"/>
    <property type="evidence" value="ECO:0007669"/>
    <property type="project" value="TreeGrafter"/>
</dbReference>
<dbReference type="GO" id="GO:0005829">
    <property type="term" value="C:cytosol"/>
    <property type="evidence" value="ECO:0007669"/>
    <property type="project" value="TreeGrafter"/>
</dbReference>
<dbReference type="GO" id="GO:0000725">
    <property type="term" value="P:recombinational repair"/>
    <property type="evidence" value="ECO:0007669"/>
    <property type="project" value="TreeGrafter"/>
</dbReference>
<keyword evidence="4 11" id="KW-0347">Helicase</keyword>
<dbReference type="Pfam" id="PF13361">
    <property type="entry name" value="UvrD_C"/>
    <property type="match status" value="1"/>
</dbReference>
<evidence type="ECO:0000259" key="14">
    <source>
        <dbReference type="PROSITE" id="PS51217"/>
    </source>
</evidence>
<evidence type="ECO:0000256" key="10">
    <source>
        <dbReference type="ARBA" id="ARBA00048988"/>
    </source>
</evidence>
<dbReference type="InterPro" id="IPR014016">
    <property type="entry name" value="UvrD-like_ATP-bd"/>
</dbReference>
<evidence type="ECO:0000256" key="3">
    <source>
        <dbReference type="ARBA" id="ARBA00022801"/>
    </source>
</evidence>
<evidence type="ECO:0000256" key="1">
    <source>
        <dbReference type="ARBA" id="ARBA00009922"/>
    </source>
</evidence>
<evidence type="ECO:0000256" key="7">
    <source>
        <dbReference type="ARBA" id="ARBA00023235"/>
    </source>
</evidence>
<evidence type="ECO:0000256" key="5">
    <source>
        <dbReference type="ARBA" id="ARBA00022840"/>
    </source>
</evidence>
<evidence type="ECO:0000256" key="6">
    <source>
        <dbReference type="ARBA" id="ARBA00023125"/>
    </source>
</evidence>
<dbReference type="Gene3D" id="3.40.50.300">
    <property type="entry name" value="P-loop containing nucleotide triphosphate hydrolases"/>
    <property type="match status" value="2"/>
</dbReference>
<protein>
    <recommendedName>
        <fullName evidence="9">DNA 3'-5' helicase</fullName>
        <ecNumber evidence="9">5.6.2.4</ecNumber>
    </recommendedName>
</protein>
<dbReference type="Gene3D" id="1.10.10.160">
    <property type="match status" value="1"/>
</dbReference>
<evidence type="ECO:0000313" key="16">
    <source>
        <dbReference type="Proteomes" id="UP000263273"/>
    </source>
</evidence>
<dbReference type="AlphaFoldDB" id="A0A354YYU2"/>
<feature type="domain" description="UvrD-like helicase C-terminal" evidence="14">
    <location>
        <begin position="284"/>
        <end position="558"/>
    </location>
</feature>
<comment type="caution">
    <text evidence="15">The sequence shown here is derived from an EMBL/GenBank/DDBJ whole genome shotgun (WGS) entry which is preliminary data.</text>
</comment>
<dbReference type="InterPro" id="IPR000212">
    <property type="entry name" value="DNA_helicase_UvrD/REP"/>
</dbReference>
<dbReference type="PANTHER" id="PTHR11070">
    <property type="entry name" value="UVRD / RECB / PCRA DNA HELICASE FAMILY MEMBER"/>
    <property type="match status" value="1"/>
</dbReference>
<dbReference type="STRING" id="378794.GCA_001570625_01724"/>
<keyword evidence="2 11" id="KW-0547">Nucleotide-binding</keyword>
<dbReference type="CDD" id="cd18807">
    <property type="entry name" value="SF1_C_UvrD"/>
    <property type="match status" value="1"/>
</dbReference>
<keyword evidence="6" id="KW-0238">DNA-binding</keyword>
<dbReference type="Proteomes" id="UP000263273">
    <property type="component" value="Unassembled WGS sequence"/>
</dbReference>
<dbReference type="FunFam" id="1.10.486.10:FF:000003">
    <property type="entry name" value="ATP-dependent DNA helicase"/>
    <property type="match status" value="1"/>
</dbReference>
<dbReference type="PROSITE" id="PS51217">
    <property type="entry name" value="UVRD_HELICASE_CTER"/>
    <property type="match status" value="1"/>
</dbReference>
<dbReference type="GO" id="GO:0043138">
    <property type="term" value="F:3'-5' DNA helicase activity"/>
    <property type="evidence" value="ECO:0007669"/>
    <property type="project" value="UniProtKB-EC"/>
</dbReference>
<dbReference type="SUPFAM" id="SSF52540">
    <property type="entry name" value="P-loop containing nucleoside triphosphate hydrolases"/>
    <property type="match status" value="1"/>
</dbReference>
<comment type="similarity">
    <text evidence="1">Belongs to the helicase family. UvrD subfamily.</text>
</comment>
<keyword evidence="3 11" id="KW-0378">Hydrolase</keyword>
<evidence type="ECO:0000256" key="11">
    <source>
        <dbReference type="PROSITE-ProRule" id="PRU00560"/>
    </source>
</evidence>
<feature type="binding site" evidence="11">
    <location>
        <begin position="27"/>
        <end position="34"/>
    </location>
    <ligand>
        <name>ATP</name>
        <dbReference type="ChEBI" id="CHEBI:30616"/>
    </ligand>
</feature>
<evidence type="ECO:0000256" key="4">
    <source>
        <dbReference type="ARBA" id="ARBA00022806"/>
    </source>
</evidence>
<dbReference type="InterPro" id="IPR027417">
    <property type="entry name" value="P-loop_NTPase"/>
</dbReference>
<evidence type="ECO:0000313" key="15">
    <source>
        <dbReference type="EMBL" id="HBK54513.1"/>
    </source>
</evidence>
<gene>
    <name evidence="15" type="ORF">DDZ44_11310</name>
</gene>
<evidence type="ECO:0000256" key="8">
    <source>
        <dbReference type="ARBA" id="ARBA00034617"/>
    </source>
</evidence>
<keyword evidence="5 11" id="KW-0067">ATP-binding</keyword>
<evidence type="ECO:0000256" key="12">
    <source>
        <dbReference type="SAM" id="Coils"/>
    </source>
</evidence>
<organism evidence="15 16">
    <name type="scientific">Syntrophomonas wolfei</name>
    <dbReference type="NCBI Taxonomy" id="863"/>
    <lineage>
        <taxon>Bacteria</taxon>
        <taxon>Bacillati</taxon>
        <taxon>Bacillota</taxon>
        <taxon>Clostridia</taxon>
        <taxon>Eubacteriales</taxon>
        <taxon>Syntrophomonadaceae</taxon>
        <taxon>Syntrophomonas</taxon>
    </lineage>
</organism>
<accession>A0A354YYU2</accession>
<dbReference type="Gene3D" id="1.10.486.10">
    <property type="entry name" value="PCRA, domain 4"/>
    <property type="match status" value="1"/>
</dbReference>
<reference evidence="15 16" key="1">
    <citation type="journal article" date="2018" name="Nat. Biotechnol.">
        <title>A standardized bacterial taxonomy based on genome phylogeny substantially revises the tree of life.</title>
        <authorList>
            <person name="Parks D.H."/>
            <person name="Chuvochina M."/>
            <person name="Waite D.W."/>
            <person name="Rinke C."/>
            <person name="Skarshewski A."/>
            <person name="Chaumeil P.A."/>
            <person name="Hugenholtz P."/>
        </authorList>
    </citation>
    <scope>NUCLEOTIDE SEQUENCE [LARGE SCALE GENOMIC DNA]</scope>
    <source>
        <strain evidence="15">UBA10948</strain>
    </source>
</reference>
<comment type="catalytic activity">
    <reaction evidence="8">
        <text>Couples ATP hydrolysis with the unwinding of duplex DNA by translocating in the 3'-5' direction.</text>
        <dbReference type="EC" id="5.6.2.4"/>
    </reaction>
</comment>
<dbReference type="InterPro" id="IPR013986">
    <property type="entry name" value="DExx_box_DNA_helicase_dom_sf"/>
</dbReference>
<feature type="domain" description="UvrD-like helicase ATP-binding" evidence="13">
    <location>
        <begin position="6"/>
        <end position="283"/>
    </location>
</feature>
<sequence>MQNIFADLNEQQKEAVAHVDGPCMVLAGAGSGKTRVLTRRIVHLVKQGIPPHRIMAITFTNKAAQEMRSRVISMLPDFNSQWIQTFHSTCNRILRMDIQELGFDKYFSIIDDTEAKSLIKTLLREENDYETKPEELLYIFKQAKNSLEKPEKYFYSFAVPDFIKERNCRVFSLYNSRLKNLNVLDFEDLIVLCIRLFQQNPAILEKYQGWFQYIMVDEYQDTNYSQYFWARLLASRHHNIFVVGDPDQSIYSWRGAEPYNIKRFLGDYPDSRLIKLEMNYRSSGNILSAANAVICNNEEREEKQLYTQKGQGEKLVHFCAGDSFQESRFIADEINQLLRSENMNFRDFAVFYRTHAQSRVLEEALLYRNIPYHIVGARKFYERKEIKDILAYLRLVSNNNDLLSFERVINVPRRGIGEKTLGRIKAYSEERGISLLDVLAEAESIPGIGRKMLAAMEDFHGILKYLTDLVSSGASLMELLEQVIEVTGYIEELKKSKAADAEARIENLQELRSLVVEFEREGGQGLEEFLSQTALVQESDELDNSDHVLLMTLHGAKGLEFPVVFITGLEEGVFPSYRSQTVDEMEEERRLCYVGITRAQERLYLSHALNRLLYGYERSNPPSRFLYEIPEELLLSPQQKKVAKPVFGAGDRVLHAKFGMGIISELNEEEQIAVVEFVQAGTRMLRLDIAPLEKID</sequence>
<keyword evidence="7" id="KW-0413">Isomerase</keyword>
<dbReference type="RefSeq" id="WP_276619082.1">
    <property type="nucleotide sequence ID" value="NZ_DCDX01000037.1"/>
</dbReference>
<proteinExistence type="inferred from homology"/>
<name>A0A354YYU2_9FIRM</name>
<dbReference type="CDD" id="cd17932">
    <property type="entry name" value="DEXQc_UvrD"/>
    <property type="match status" value="1"/>
</dbReference>